<dbReference type="GeneID" id="19129782"/>
<dbReference type="OrthoDB" id="3790284at2759"/>
<dbReference type="AlphaFoldDB" id="M2SQQ8"/>
<sequence>MFFIPFVLLLATAWAILGVLLAKWLKQAGYARPFRGREFTDTELYGSGVGVGSQRGMPDFGQGRVKGV</sequence>
<gene>
    <name evidence="1" type="ORF">COCSADRAFT_102158</name>
</gene>
<evidence type="ECO:0000313" key="2">
    <source>
        <dbReference type="Proteomes" id="UP000016934"/>
    </source>
</evidence>
<dbReference type="HOGENOM" id="CLU_2793628_0_0_1"/>
<dbReference type="eggNOG" id="ENOG502TA58">
    <property type="taxonomic scope" value="Eukaryota"/>
</dbReference>
<name>M2SQQ8_COCSN</name>
<dbReference type="RefSeq" id="XP_007705160.1">
    <property type="nucleotide sequence ID" value="XM_007706970.1"/>
</dbReference>
<keyword evidence="2" id="KW-1185">Reference proteome</keyword>
<accession>M2SQQ8</accession>
<reference evidence="2" key="2">
    <citation type="journal article" date="2013" name="PLoS Genet.">
        <title>Comparative genome structure, secondary metabolite, and effector coding capacity across Cochliobolus pathogens.</title>
        <authorList>
            <person name="Condon B.J."/>
            <person name="Leng Y."/>
            <person name="Wu D."/>
            <person name="Bushley K.E."/>
            <person name="Ohm R.A."/>
            <person name="Otillar R."/>
            <person name="Martin J."/>
            <person name="Schackwitz W."/>
            <person name="Grimwood J."/>
            <person name="MohdZainudin N."/>
            <person name="Xue C."/>
            <person name="Wang R."/>
            <person name="Manning V.A."/>
            <person name="Dhillon B."/>
            <person name="Tu Z.J."/>
            <person name="Steffenson B.J."/>
            <person name="Salamov A."/>
            <person name="Sun H."/>
            <person name="Lowry S."/>
            <person name="LaButti K."/>
            <person name="Han J."/>
            <person name="Copeland A."/>
            <person name="Lindquist E."/>
            <person name="Barry K."/>
            <person name="Schmutz J."/>
            <person name="Baker S.E."/>
            <person name="Ciuffetti L.M."/>
            <person name="Grigoriev I.V."/>
            <person name="Zhong S."/>
            <person name="Turgeon B.G."/>
        </authorList>
    </citation>
    <scope>NUCLEOTIDE SEQUENCE [LARGE SCALE GENOMIC DNA]</scope>
    <source>
        <strain evidence="2">ND90Pr / ATCC 201652</strain>
    </source>
</reference>
<dbReference type="Proteomes" id="UP000016934">
    <property type="component" value="Unassembled WGS sequence"/>
</dbReference>
<protein>
    <submittedName>
        <fullName evidence="1">Uncharacterized protein</fullName>
    </submittedName>
</protein>
<dbReference type="KEGG" id="bsc:COCSADRAFT_102158"/>
<evidence type="ECO:0000313" key="1">
    <source>
        <dbReference type="EMBL" id="EMD59456.1"/>
    </source>
</evidence>
<proteinExistence type="predicted"/>
<organism evidence="1 2">
    <name type="scientific">Cochliobolus sativus (strain ND90Pr / ATCC 201652)</name>
    <name type="common">Common root rot and spot blotch fungus</name>
    <name type="synonym">Bipolaris sorokiniana</name>
    <dbReference type="NCBI Taxonomy" id="665912"/>
    <lineage>
        <taxon>Eukaryota</taxon>
        <taxon>Fungi</taxon>
        <taxon>Dikarya</taxon>
        <taxon>Ascomycota</taxon>
        <taxon>Pezizomycotina</taxon>
        <taxon>Dothideomycetes</taxon>
        <taxon>Pleosporomycetidae</taxon>
        <taxon>Pleosporales</taxon>
        <taxon>Pleosporineae</taxon>
        <taxon>Pleosporaceae</taxon>
        <taxon>Bipolaris</taxon>
    </lineage>
</organism>
<dbReference type="OMA" id="GHARPFK"/>
<dbReference type="EMBL" id="KB445653">
    <property type="protein sequence ID" value="EMD59456.1"/>
    <property type="molecule type" value="Genomic_DNA"/>
</dbReference>
<reference evidence="1 2" key="1">
    <citation type="journal article" date="2012" name="PLoS Pathog.">
        <title>Diverse lifestyles and strategies of plant pathogenesis encoded in the genomes of eighteen Dothideomycetes fungi.</title>
        <authorList>
            <person name="Ohm R.A."/>
            <person name="Feau N."/>
            <person name="Henrissat B."/>
            <person name="Schoch C.L."/>
            <person name="Horwitz B.A."/>
            <person name="Barry K.W."/>
            <person name="Condon B.J."/>
            <person name="Copeland A.C."/>
            <person name="Dhillon B."/>
            <person name="Glaser F."/>
            <person name="Hesse C.N."/>
            <person name="Kosti I."/>
            <person name="LaButti K."/>
            <person name="Lindquist E.A."/>
            <person name="Lucas S."/>
            <person name="Salamov A.A."/>
            <person name="Bradshaw R.E."/>
            <person name="Ciuffetti L."/>
            <person name="Hamelin R.C."/>
            <person name="Kema G.H.J."/>
            <person name="Lawrence C."/>
            <person name="Scott J.A."/>
            <person name="Spatafora J.W."/>
            <person name="Turgeon B.G."/>
            <person name="de Wit P.J.G.M."/>
            <person name="Zhong S."/>
            <person name="Goodwin S.B."/>
            <person name="Grigoriev I.V."/>
        </authorList>
    </citation>
    <scope>NUCLEOTIDE SEQUENCE [LARGE SCALE GENOMIC DNA]</scope>
    <source>
        <strain evidence="2">ND90Pr / ATCC 201652</strain>
    </source>
</reference>